<dbReference type="InterPro" id="IPR004369">
    <property type="entry name" value="Prolyl-tRNA_editing_YbaK/EbsC"/>
</dbReference>
<dbReference type="SUPFAM" id="SSF55826">
    <property type="entry name" value="YbaK/ProRS associated domain"/>
    <property type="match status" value="1"/>
</dbReference>
<evidence type="ECO:0000256" key="3">
    <source>
        <dbReference type="ARBA" id="ARBA00023239"/>
    </source>
</evidence>
<keyword evidence="7" id="KW-1185">Reference proteome</keyword>
<dbReference type="InterPro" id="IPR036754">
    <property type="entry name" value="YbaK/aa-tRNA-synt-asso_dom_sf"/>
</dbReference>
<evidence type="ECO:0000259" key="5">
    <source>
        <dbReference type="Pfam" id="PF04073"/>
    </source>
</evidence>
<evidence type="ECO:0000256" key="4">
    <source>
        <dbReference type="PIRNR" id="PIRNR006181"/>
    </source>
</evidence>
<dbReference type="Pfam" id="PF04073">
    <property type="entry name" value="tRNA_edit"/>
    <property type="match status" value="1"/>
</dbReference>
<evidence type="ECO:0000256" key="2">
    <source>
        <dbReference type="ARBA" id="ARBA00022917"/>
    </source>
</evidence>
<evidence type="ECO:0000313" key="7">
    <source>
        <dbReference type="Proteomes" id="UP000019141"/>
    </source>
</evidence>
<gene>
    <name evidence="6" type="ORF">ETSY1_06215</name>
</gene>
<comment type="caution">
    <text evidence="6">The sequence shown here is derived from an EMBL/GenBank/DDBJ whole genome shotgun (WGS) entry which is preliminary data.</text>
</comment>
<dbReference type="GO" id="GO:0006412">
    <property type="term" value="P:translation"/>
    <property type="evidence" value="ECO:0007669"/>
    <property type="project" value="UniProtKB-KW"/>
</dbReference>
<proteinExistence type="inferred from homology"/>
<keyword evidence="3 4" id="KW-0456">Lyase</keyword>
<dbReference type="Proteomes" id="UP000019141">
    <property type="component" value="Unassembled WGS sequence"/>
</dbReference>
<name>W4LVD6_ENTF1</name>
<dbReference type="PANTHER" id="PTHR30411:SF0">
    <property type="entry name" value="CYS-TRNA(PRO)_CYS-TRNA(CYS) DEACYLASE YBAK"/>
    <property type="match status" value="1"/>
</dbReference>
<dbReference type="AlphaFoldDB" id="W4LVD6"/>
<accession>W4LVD6</accession>
<feature type="domain" description="YbaK/aminoacyl-tRNA synthetase-associated" evidence="5">
    <location>
        <begin position="27"/>
        <end position="145"/>
    </location>
</feature>
<evidence type="ECO:0000256" key="1">
    <source>
        <dbReference type="ARBA" id="ARBA00009798"/>
    </source>
</evidence>
<organism evidence="6 7">
    <name type="scientific">Entotheonella factor</name>
    <dbReference type="NCBI Taxonomy" id="1429438"/>
    <lineage>
        <taxon>Bacteria</taxon>
        <taxon>Pseudomonadati</taxon>
        <taxon>Nitrospinota/Tectimicrobiota group</taxon>
        <taxon>Candidatus Tectimicrobiota</taxon>
        <taxon>Candidatus Entotheonellia</taxon>
        <taxon>Candidatus Entotheonellales</taxon>
        <taxon>Candidatus Entotheonellaceae</taxon>
        <taxon>Candidatus Entotheonella</taxon>
    </lineage>
</organism>
<dbReference type="EMBL" id="AZHW01000205">
    <property type="protein sequence ID" value="ETX01736.1"/>
    <property type="molecule type" value="Genomic_DNA"/>
</dbReference>
<comment type="similarity">
    <text evidence="1 4">Belongs to the prolyl-tRNA editing family. YbaK/EbsC subfamily.</text>
</comment>
<dbReference type="EC" id="4.2.-.-" evidence="4"/>
<dbReference type="PIRSF" id="PIRSF006181">
    <property type="entry name" value="EbsC_YbaK"/>
    <property type="match status" value="1"/>
</dbReference>
<dbReference type="GO" id="GO:0002161">
    <property type="term" value="F:aminoacyl-tRNA deacylase activity"/>
    <property type="evidence" value="ECO:0007669"/>
    <property type="project" value="InterPro"/>
</dbReference>
<reference evidence="6 7" key="1">
    <citation type="journal article" date="2014" name="Nature">
        <title>An environmental bacterial taxon with a large and distinct metabolic repertoire.</title>
        <authorList>
            <person name="Wilson M.C."/>
            <person name="Mori T."/>
            <person name="Ruckert C."/>
            <person name="Uria A.R."/>
            <person name="Helf M.J."/>
            <person name="Takada K."/>
            <person name="Gernert C."/>
            <person name="Steffens U.A."/>
            <person name="Heycke N."/>
            <person name="Schmitt S."/>
            <person name="Rinke C."/>
            <person name="Helfrich E.J."/>
            <person name="Brachmann A.O."/>
            <person name="Gurgui C."/>
            <person name="Wakimoto T."/>
            <person name="Kracht M."/>
            <person name="Crusemann M."/>
            <person name="Hentschel U."/>
            <person name="Abe I."/>
            <person name="Matsunaga S."/>
            <person name="Kalinowski J."/>
            <person name="Takeyama H."/>
            <person name="Piel J."/>
        </authorList>
    </citation>
    <scope>NUCLEOTIDE SEQUENCE [LARGE SCALE GENOMIC DNA]</scope>
    <source>
        <strain evidence="7">TSY1</strain>
    </source>
</reference>
<dbReference type="InterPro" id="IPR007214">
    <property type="entry name" value="YbaK/aa-tRNA-synth-assoc-dom"/>
</dbReference>
<dbReference type="HOGENOM" id="CLU_094875_1_0_7"/>
<evidence type="ECO:0000313" key="6">
    <source>
        <dbReference type="EMBL" id="ETX01736.1"/>
    </source>
</evidence>
<sequence>MAKKLNSMRFLDSEGVSYEVLDFPDTIHSAQDVAEHIGVAMSEVYKTLVLMTAKQTPILVMVPADHDLHVKRLAQAIGDKKLRMATHKEAEAVTGLKVGGISALALRHRRFPVYLADAAAKLDHLLVSAGQRGVDLRLRVVDLMRVTHATFVDVTLPTESGSAKA</sequence>
<dbReference type="Gene3D" id="3.90.960.10">
    <property type="entry name" value="YbaK/aminoacyl-tRNA synthetase-associated domain"/>
    <property type="match status" value="1"/>
</dbReference>
<dbReference type="PANTHER" id="PTHR30411">
    <property type="entry name" value="CYTOPLASMIC PROTEIN"/>
    <property type="match status" value="1"/>
</dbReference>
<protein>
    <recommendedName>
        <fullName evidence="4">Cys-tRNA(Pro)/Cys-tRNA(Cys) deacylase</fullName>
        <ecNumber evidence="4">4.2.-.-</ecNumber>
    </recommendedName>
</protein>
<keyword evidence="2 4" id="KW-0648">Protein biosynthesis</keyword>
<dbReference type="GO" id="GO:0016829">
    <property type="term" value="F:lyase activity"/>
    <property type="evidence" value="ECO:0007669"/>
    <property type="project" value="UniProtKB-KW"/>
</dbReference>